<organism evidence="2 3">
    <name type="scientific">Penaeus vannamei</name>
    <name type="common">Whiteleg shrimp</name>
    <name type="synonym">Litopenaeus vannamei</name>
    <dbReference type="NCBI Taxonomy" id="6689"/>
    <lineage>
        <taxon>Eukaryota</taxon>
        <taxon>Metazoa</taxon>
        <taxon>Ecdysozoa</taxon>
        <taxon>Arthropoda</taxon>
        <taxon>Crustacea</taxon>
        <taxon>Multicrustacea</taxon>
        <taxon>Malacostraca</taxon>
        <taxon>Eumalacostraca</taxon>
        <taxon>Eucarida</taxon>
        <taxon>Decapoda</taxon>
        <taxon>Dendrobranchiata</taxon>
        <taxon>Penaeoidea</taxon>
        <taxon>Penaeidae</taxon>
        <taxon>Penaeus</taxon>
    </lineage>
</organism>
<sequence length="408" mass="44604">MYNNELLAMPMCNCQRPCTNCGRGSTCQNQHPREGEILQGEENGAGDTQPAGGSAAPPAAQERELPPRESWRTTTLDELHEPTQYTARQVTLFPPSNIFEIPKCNAAKEFTKGNTFPLGDFYSRIPPPTNSSGSATLPHLTCRRVPRTWKPLIIASASRGTTTAAAPARDNRVPVATSPAARRDKRHLTPTSASLHTASPHPPLSVTAPSPQRHSRHLSHRQLTAPSPQRHCTVTSASLHRHLTRHLSVTAPSPHATHRHLTRHLSVTAPSPHPHLSRHCTVTSRHLSVTAPSPYQPPQRHRTVTSMSPQRHSTVTLPATSASPHPPPHVTAPSPYQPPQRHRTVTAMSPQRHCTVTSPATSASLHRHLTRHLSVTASSPHPPPQRHRTVTERQRAVHGLVAEAPSDF</sequence>
<feature type="region of interest" description="Disordered" evidence="1">
    <location>
        <begin position="373"/>
        <end position="393"/>
    </location>
</feature>
<dbReference type="AlphaFoldDB" id="A0A3R7MEF8"/>
<feature type="compositionally biased region" description="Pro residues" evidence="1">
    <location>
        <begin position="324"/>
        <end position="338"/>
    </location>
</feature>
<feature type="compositionally biased region" description="Polar residues" evidence="1">
    <location>
        <begin position="304"/>
        <end position="317"/>
    </location>
</feature>
<evidence type="ECO:0000313" key="2">
    <source>
        <dbReference type="EMBL" id="ROT74197.1"/>
    </source>
</evidence>
<evidence type="ECO:0000256" key="1">
    <source>
        <dbReference type="SAM" id="MobiDB-lite"/>
    </source>
</evidence>
<name>A0A3R7MEF8_PENVA</name>
<feature type="compositionally biased region" description="Polar residues" evidence="1">
    <location>
        <begin position="221"/>
        <end position="232"/>
    </location>
</feature>
<feature type="region of interest" description="Disordered" evidence="1">
    <location>
        <begin position="40"/>
        <end position="68"/>
    </location>
</feature>
<protein>
    <submittedName>
        <fullName evidence="2">Uncharacterized protein</fullName>
    </submittedName>
</protein>
<feature type="compositionally biased region" description="Low complexity" evidence="1">
    <location>
        <begin position="159"/>
        <end position="168"/>
    </location>
</feature>
<reference evidence="2 3" key="2">
    <citation type="submission" date="2019-01" db="EMBL/GenBank/DDBJ databases">
        <title>The decoding of complex shrimp genome reveals the adaptation for benthos swimmer, frequently molting mechanism and breeding impact on genome.</title>
        <authorList>
            <person name="Sun Y."/>
            <person name="Gao Y."/>
            <person name="Yu Y."/>
        </authorList>
    </citation>
    <scope>NUCLEOTIDE SEQUENCE [LARGE SCALE GENOMIC DNA]</scope>
    <source>
        <tissue evidence="2">Muscle</tissue>
    </source>
</reference>
<feature type="region of interest" description="Disordered" evidence="1">
    <location>
        <begin position="288"/>
        <end position="342"/>
    </location>
</feature>
<reference evidence="2 3" key="1">
    <citation type="submission" date="2018-04" db="EMBL/GenBank/DDBJ databases">
        <authorList>
            <person name="Zhang X."/>
            <person name="Yuan J."/>
            <person name="Li F."/>
            <person name="Xiang J."/>
        </authorList>
    </citation>
    <scope>NUCLEOTIDE SEQUENCE [LARGE SCALE GENOMIC DNA]</scope>
    <source>
        <tissue evidence="2">Muscle</tissue>
    </source>
</reference>
<accession>A0A3R7MEF8</accession>
<feature type="compositionally biased region" description="Low complexity" evidence="1">
    <location>
        <begin position="50"/>
        <end position="60"/>
    </location>
</feature>
<gene>
    <name evidence="2" type="ORF">C7M84_007314</name>
</gene>
<comment type="caution">
    <text evidence="2">The sequence shown here is derived from an EMBL/GenBank/DDBJ whole genome shotgun (WGS) entry which is preliminary data.</text>
</comment>
<feature type="region of interest" description="Disordered" evidence="1">
    <location>
        <begin position="159"/>
        <end position="232"/>
    </location>
</feature>
<dbReference type="Proteomes" id="UP000283509">
    <property type="component" value="Unassembled WGS sequence"/>
</dbReference>
<keyword evidence="3" id="KW-1185">Reference proteome</keyword>
<proteinExistence type="predicted"/>
<dbReference type="EMBL" id="QCYY01001924">
    <property type="protein sequence ID" value="ROT74197.1"/>
    <property type="molecule type" value="Genomic_DNA"/>
</dbReference>
<evidence type="ECO:0000313" key="3">
    <source>
        <dbReference type="Proteomes" id="UP000283509"/>
    </source>
</evidence>